<gene>
    <name evidence="4" type="ORF">ERX35_005900</name>
</gene>
<evidence type="ECO:0000313" key="5">
    <source>
        <dbReference type="Proteomes" id="UP000295735"/>
    </source>
</evidence>
<feature type="domain" description="HTH tetR-type" evidence="3">
    <location>
        <begin position="17"/>
        <end position="77"/>
    </location>
</feature>
<comment type="caution">
    <text evidence="4">The sequence shown here is derived from an EMBL/GenBank/DDBJ whole genome shotgun (WGS) entry which is preliminary data.</text>
</comment>
<proteinExistence type="predicted"/>
<name>A0ABQ6R8Z6_9STAP</name>
<dbReference type="InterPro" id="IPR050624">
    <property type="entry name" value="HTH-type_Tx_Regulator"/>
</dbReference>
<keyword evidence="5" id="KW-1185">Reference proteome</keyword>
<dbReference type="PANTHER" id="PTHR43479">
    <property type="entry name" value="ACREF/ENVCD OPERON REPRESSOR-RELATED"/>
    <property type="match status" value="1"/>
</dbReference>
<dbReference type="InterPro" id="IPR001647">
    <property type="entry name" value="HTH_TetR"/>
</dbReference>
<evidence type="ECO:0000313" key="4">
    <source>
        <dbReference type="EMBL" id="KAA1039606.1"/>
    </source>
</evidence>
<dbReference type="EMBL" id="SCWC02000003">
    <property type="protein sequence ID" value="KAA1039606.1"/>
    <property type="molecule type" value="Genomic_DNA"/>
</dbReference>
<dbReference type="Gene3D" id="1.10.357.10">
    <property type="entry name" value="Tetracycline Repressor, domain 2"/>
    <property type="match status" value="1"/>
</dbReference>
<evidence type="ECO:0000256" key="1">
    <source>
        <dbReference type="ARBA" id="ARBA00023125"/>
    </source>
</evidence>
<dbReference type="Proteomes" id="UP000295735">
    <property type="component" value="Unassembled WGS sequence"/>
</dbReference>
<feature type="DNA-binding region" description="H-T-H motif" evidence="2">
    <location>
        <begin position="40"/>
        <end position="59"/>
    </location>
</feature>
<sequence length="202" mass="23921">MSLRKEYTMTLSNKPFHKTRQLLIDVMSDLLRVASIEDITIKVLVQQAGITRSTFYTYYQDKYALFEDLIDQCTRQIYYALRYVPARVTPSQVRKSVYDNIWQVLSTLYSNKHIFTQIGPDIRTRMLEKEIHAFKPVLLQQLNHLDIDPKMNKDIFVAFYLSGIISAYQHWITTDYAMPIEELCEQLTNLSMTFYTEYLTKE</sequence>
<protein>
    <submittedName>
        <fullName evidence="4">TetR/AcrR family transcriptional regulator</fullName>
    </submittedName>
</protein>
<organism evidence="4 5">
    <name type="scientific">Macrococcus equipercicus</name>
    <dbReference type="NCBI Taxonomy" id="69967"/>
    <lineage>
        <taxon>Bacteria</taxon>
        <taxon>Bacillati</taxon>
        <taxon>Bacillota</taxon>
        <taxon>Bacilli</taxon>
        <taxon>Bacillales</taxon>
        <taxon>Staphylococcaceae</taxon>
        <taxon>Macrococcus</taxon>
    </lineage>
</organism>
<keyword evidence="1 2" id="KW-0238">DNA-binding</keyword>
<dbReference type="PANTHER" id="PTHR43479:SF11">
    <property type="entry name" value="ACREF_ENVCD OPERON REPRESSOR-RELATED"/>
    <property type="match status" value="1"/>
</dbReference>
<reference evidence="4 5" key="1">
    <citation type="submission" date="2019-09" db="EMBL/GenBank/DDBJ databases">
        <authorList>
            <person name="Mazhar S."/>
            <person name="Altermann E."/>
            <person name="Hill C."/>
            <person name="Mcauliffe O."/>
        </authorList>
    </citation>
    <scope>NUCLEOTIDE SEQUENCE [LARGE SCALE GENOMIC DNA]</scope>
    <source>
        <strain evidence="4 5">ATCC 51831</strain>
    </source>
</reference>
<evidence type="ECO:0000259" key="3">
    <source>
        <dbReference type="PROSITE" id="PS50977"/>
    </source>
</evidence>
<dbReference type="InterPro" id="IPR039532">
    <property type="entry name" value="TetR_C_Firmicutes"/>
</dbReference>
<dbReference type="InterPro" id="IPR009057">
    <property type="entry name" value="Homeodomain-like_sf"/>
</dbReference>
<dbReference type="PROSITE" id="PS50977">
    <property type="entry name" value="HTH_TETR_2"/>
    <property type="match status" value="1"/>
</dbReference>
<dbReference type="Pfam" id="PF14278">
    <property type="entry name" value="TetR_C_8"/>
    <property type="match status" value="1"/>
</dbReference>
<accession>A0ABQ6R8Z6</accession>
<dbReference type="SUPFAM" id="SSF46689">
    <property type="entry name" value="Homeodomain-like"/>
    <property type="match status" value="1"/>
</dbReference>
<evidence type="ECO:0000256" key="2">
    <source>
        <dbReference type="PROSITE-ProRule" id="PRU00335"/>
    </source>
</evidence>